<sequence length="718" mass="81469">MSSKRKEPRNKVAALQVDWVSTACSPPSLKGSNDIDVSPKSPESLEGIEDRLRVSEKLARPLVDFLVVADRKPGKMKKASESPANEVEGSQDNSDQGSGPPITSVDPKYENIVLADRSYSSQQVTDIPAQRKDTIKDGDVGKGTGKLRFEEESHAILEEASVRRVMSLASTREPDSFSQTELMINLQEQEDEVLALEAIYEDKFRLLIKEEEKPTIYKISVPVDVSGSLEVLVELPASDILSQSDDMKEKVEWRNNAESSQDTSGASTSGRLPISTPGTTHSFTIQYIPPYQLTFTFPKAYPSSSPPIFSLSSSWLSAPQLSSLCKGLDHIWEDHLGQVVVYAWIEWLQSQTLIHLGKRDKLYLGPYDLPVSQERGIDTRAVSGRSSPENDIPFLLRYNEDMRLEEFYKSWHTCNICFTEQCGKDFVKLPCQHFFCWTCMEQYSSVHVKDGSVNKLNCPDTACRGSLPPFLLKELLGEDDFRRWEDLLLQKTLDSMIDVVYCPRCETVCIEDEDHHVQCGGCFFNFCSLCRAAWHVGQECMSAEARLRILQERQKGRILGDEQRKKEQDLVNEVLNLKYVNREAKLCPTCKMAISKTEGCNKMTCSNCGQYFCFRCGLSIEGYDHYGSGSCVLFEQADIEIWERQMNHRQLEAQARLELWPELGRPCPNCRQRNIKEGNNNHMFCWACQNHYCGVCNKMVRRAAEHYGPNKCRQHTAN</sequence>
<comment type="caution">
    <text evidence="1">The sequence shown here is derived from an EMBL/GenBank/DDBJ whole genome shotgun (WGS) entry which is preliminary data.</text>
</comment>
<accession>A0ACC2BVL4</accession>
<gene>
    <name evidence="1" type="ORF">O6H91_13G061700</name>
</gene>
<dbReference type="EMBL" id="CM055104">
    <property type="protein sequence ID" value="KAJ7533735.1"/>
    <property type="molecule type" value="Genomic_DNA"/>
</dbReference>
<keyword evidence="2" id="KW-1185">Reference proteome</keyword>
<proteinExistence type="predicted"/>
<dbReference type="Proteomes" id="UP001162992">
    <property type="component" value="Chromosome 13"/>
</dbReference>
<reference evidence="2" key="1">
    <citation type="journal article" date="2024" name="Proc. Natl. Acad. Sci. U.S.A.">
        <title>Extraordinary preservation of gene collinearity over three hundred million years revealed in homosporous lycophytes.</title>
        <authorList>
            <person name="Li C."/>
            <person name="Wickell D."/>
            <person name="Kuo L.Y."/>
            <person name="Chen X."/>
            <person name="Nie B."/>
            <person name="Liao X."/>
            <person name="Peng D."/>
            <person name="Ji J."/>
            <person name="Jenkins J."/>
            <person name="Williams M."/>
            <person name="Shu S."/>
            <person name="Plott C."/>
            <person name="Barry K."/>
            <person name="Rajasekar S."/>
            <person name="Grimwood J."/>
            <person name="Han X."/>
            <person name="Sun S."/>
            <person name="Hou Z."/>
            <person name="He W."/>
            <person name="Dai G."/>
            <person name="Sun C."/>
            <person name="Schmutz J."/>
            <person name="Leebens-Mack J.H."/>
            <person name="Li F.W."/>
            <person name="Wang L."/>
        </authorList>
    </citation>
    <scope>NUCLEOTIDE SEQUENCE [LARGE SCALE GENOMIC DNA]</scope>
    <source>
        <strain evidence="2">cv. PW_Plant_1</strain>
    </source>
</reference>
<name>A0ACC2BVL4_DIPCM</name>
<evidence type="ECO:0000313" key="2">
    <source>
        <dbReference type="Proteomes" id="UP001162992"/>
    </source>
</evidence>
<organism evidence="1 2">
    <name type="scientific">Diphasiastrum complanatum</name>
    <name type="common">Issler's clubmoss</name>
    <name type="synonym">Lycopodium complanatum</name>
    <dbReference type="NCBI Taxonomy" id="34168"/>
    <lineage>
        <taxon>Eukaryota</taxon>
        <taxon>Viridiplantae</taxon>
        <taxon>Streptophyta</taxon>
        <taxon>Embryophyta</taxon>
        <taxon>Tracheophyta</taxon>
        <taxon>Lycopodiopsida</taxon>
        <taxon>Lycopodiales</taxon>
        <taxon>Lycopodiaceae</taxon>
        <taxon>Lycopodioideae</taxon>
        <taxon>Diphasiastrum</taxon>
    </lineage>
</organism>
<evidence type="ECO:0000313" key="1">
    <source>
        <dbReference type="EMBL" id="KAJ7533735.1"/>
    </source>
</evidence>
<protein>
    <submittedName>
        <fullName evidence="1">Uncharacterized protein</fullName>
    </submittedName>
</protein>